<dbReference type="EC" id="3.1.3.16" evidence="12"/>
<dbReference type="GO" id="GO:0043175">
    <property type="term" value="F:RNA polymerase core enzyme binding"/>
    <property type="evidence" value="ECO:0007669"/>
    <property type="project" value="UniProtKB-UniRule"/>
</dbReference>
<feature type="region of interest" description="Disordered" evidence="13">
    <location>
        <begin position="394"/>
        <end position="417"/>
    </location>
</feature>
<evidence type="ECO:0000256" key="13">
    <source>
        <dbReference type="SAM" id="MobiDB-lite"/>
    </source>
</evidence>
<dbReference type="PROSITE" id="PS51479">
    <property type="entry name" value="ZF_RTR1"/>
    <property type="match status" value="1"/>
</dbReference>
<name>A0A0V1IX68_TRIPS</name>
<protein>
    <recommendedName>
        <fullName evidence="12">RNA polymerase II subunit B1 CTD phosphatase RPAP2 homolog</fullName>
        <ecNumber evidence="12">3.1.3.16</ecNumber>
    </recommendedName>
</protein>
<dbReference type="GO" id="GO:0008420">
    <property type="term" value="F:RNA polymerase II CTD heptapeptide repeat phosphatase activity"/>
    <property type="evidence" value="ECO:0007669"/>
    <property type="project" value="UniProtKB-UniRule"/>
</dbReference>
<evidence type="ECO:0000256" key="9">
    <source>
        <dbReference type="ARBA" id="ARBA00047761"/>
    </source>
</evidence>
<proteinExistence type="inferred from homology"/>
<comment type="caution">
    <text evidence="15">The sequence shown here is derived from an EMBL/GenBank/DDBJ whole genome shotgun (WGS) entry which is preliminary data.</text>
</comment>
<dbReference type="Gene3D" id="1.25.40.820">
    <property type="match status" value="1"/>
</dbReference>
<keyword evidence="3 12" id="KW-0479">Metal-binding</keyword>
<keyword evidence="5 12" id="KW-0378">Hydrolase</keyword>
<feature type="domain" description="RTR1-type" evidence="14">
    <location>
        <begin position="50"/>
        <end position="132"/>
    </location>
</feature>
<keyword evidence="16" id="KW-1185">Reference proteome</keyword>
<dbReference type="PANTHER" id="PTHR14732:SF0">
    <property type="entry name" value="RNA POLYMERASE II SUBUNIT B1 CTD PHOSPHATASE RPAP2-RELATED"/>
    <property type="match status" value="1"/>
</dbReference>
<evidence type="ECO:0000256" key="2">
    <source>
        <dbReference type="ARBA" id="ARBA00005676"/>
    </source>
</evidence>
<comment type="subcellular location">
    <subcellularLocation>
        <location evidence="1 12">Nucleus</location>
    </subcellularLocation>
</comment>
<dbReference type="InterPro" id="IPR038534">
    <property type="entry name" value="Rtr1/RPAP2_sf"/>
</dbReference>
<dbReference type="InterPro" id="IPR039693">
    <property type="entry name" value="Rtr1/RPAP2"/>
</dbReference>
<dbReference type="Proteomes" id="UP000054805">
    <property type="component" value="Unassembled WGS sequence"/>
</dbReference>
<dbReference type="InterPro" id="IPR007308">
    <property type="entry name" value="Rtr1/RPAP2_dom"/>
</dbReference>
<evidence type="ECO:0000256" key="10">
    <source>
        <dbReference type="ARBA" id="ARBA00048336"/>
    </source>
</evidence>
<evidence type="ECO:0000256" key="4">
    <source>
        <dbReference type="ARBA" id="ARBA00022771"/>
    </source>
</evidence>
<comment type="catalytic activity">
    <reaction evidence="9 12">
        <text>O-phospho-L-seryl-[protein] + H2O = L-seryl-[protein] + phosphate</text>
        <dbReference type="Rhea" id="RHEA:20629"/>
        <dbReference type="Rhea" id="RHEA-COMP:9863"/>
        <dbReference type="Rhea" id="RHEA-COMP:11604"/>
        <dbReference type="ChEBI" id="CHEBI:15377"/>
        <dbReference type="ChEBI" id="CHEBI:29999"/>
        <dbReference type="ChEBI" id="CHEBI:43474"/>
        <dbReference type="ChEBI" id="CHEBI:83421"/>
        <dbReference type="EC" id="3.1.3.16"/>
    </reaction>
</comment>
<dbReference type="GO" id="GO:0005634">
    <property type="term" value="C:nucleus"/>
    <property type="evidence" value="ECO:0007669"/>
    <property type="project" value="UniProtKB-SubCell"/>
</dbReference>
<comment type="similarity">
    <text evidence="2 11 12">Belongs to the RPAP2 family.</text>
</comment>
<evidence type="ECO:0000256" key="8">
    <source>
        <dbReference type="ARBA" id="ARBA00023242"/>
    </source>
</evidence>
<dbReference type="PANTHER" id="PTHR14732">
    <property type="entry name" value="RNA POLYMERASE II SUBUNIT B1 CTD PHOSPHATASE RPAP2-RELATED"/>
    <property type="match status" value="1"/>
</dbReference>
<evidence type="ECO:0000313" key="16">
    <source>
        <dbReference type="Proteomes" id="UP000054805"/>
    </source>
</evidence>
<dbReference type="AlphaFoldDB" id="A0A0V1IX68"/>
<feature type="non-terminal residue" evidence="15">
    <location>
        <position position="1"/>
    </location>
</feature>
<keyword evidence="4 12" id="KW-0863">Zinc-finger</keyword>
<gene>
    <name evidence="15" type="primary">RPAP2</name>
    <name evidence="15" type="ORF">T4B_5468</name>
</gene>
<evidence type="ECO:0000259" key="14">
    <source>
        <dbReference type="PROSITE" id="PS51479"/>
    </source>
</evidence>
<keyword evidence="8 12" id="KW-0539">Nucleus</keyword>
<evidence type="ECO:0000256" key="12">
    <source>
        <dbReference type="RuleBase" id="RU367080"/>
    </source>
</evidence>
<evidence type="ECO:0000256" key="1">
    <source>
        <dbReference type="ARBA" id="ARBA00004123"/>
    </source>
</evidence>
<evidence type="ECO:0000313" key="15">
    <source>
        <dbReference type="EMBL" id="KRZ27362.1"/>
    </source>
</evidence>
<organism evidence="15 16">
    <name type="scientific">Trichinella pseudospiralis</name>
    <name type="common">Parasitic roundworm</name>
    <dbReference type="NCBI Taxonomy" id="6337"/>
    <lineage>
        <taxon>Eukaryota</taxon>
        <taxon>Metazoa</taxon>
        <taxon>Ecdysozoa</taxon>
        <taxon>Nematoda</taxon>
        <taxon>Enoplea</taxon>
        <taxon>Dorylaimia</taxon>
        <taxon>Trichinellida</taxon>
        <taxon>Trichinellidae</taxon>
        <taxon>Trichinella</taxon>
    </lineage>
</organism>
<dbReference type="GO" id="GO:0008270">
    <property type="term" value="F:zinc ion binding"/>
    <property type="evidence" value="ECO:0007669"/>
    <property type="project" value="UniProtKB-KW"/>
</dbReference>
<evidence type="ECO:0000256" key="6">
    <source>
        <dbReference type="ARBA" id="ARBA00022833"/>
    </source>
</evidence>
<keyword evidence="7 12" id="KW-0904">Protein phosphatase</keyword>
<reference evidence="15 16" key="1">
    <citation type="submission" date="2015-01" db="EMBL/GenBank/DDBJ databases">
        <title>Evolution of Trichinella species and genotypes.</title>
        <authorList>
            <person name="Korhonen P.K."/>
            <person name="Edoardo P."/>
            <person name="Giuseppe L.R."/>
            <person name="Gasser R.B."/>
        </authorList>
    </citation>
    <scope>NUCLEOTIDE SEQUENCE [LARGE SCALE GENOMIC DNA]</scope>
    <source>
        <strain evidence="15">ISS588</strain>
    </source>
</reference>
<keyword evidence="6 12" id="KW-0862">Zinc</keyword>
<comment type="function">
    <text evidence="12">Putative RNA polymerase II subunit B1 C-terminal domain (CTD) phosphatase involved in RNA polymerase II transcription regulation.</text>
</comment>
<evidence type="ECO:0000256" key="3">
    <source>
        <dbReference type="ARBA" id="ARBA00022723"/>
    </source>
</evidence>
<dbReference type="EMBL" id="JYDS01000072">
    <property type="protein sequence ID" value="KRZ27362.1"/>
    <property type="molecule type" value="Genomic_DNA"/>
</dbReference>
<comment type="catalytic activity">
    <reaction evidence="10 12">
        <text>O-phospho-L-threonyl-[protein] + H2O = L-threonyl-[protein] + phosphate</text>
        <dbReference type="Rhea" id="RHEA:47004"/>
        <dbReference type="Rhea" id="RHEA-COMP:11060"/>
        <dbReference type="Rhea" id="RHEA-COMP:11605"/>
        <dbReference type="ChEBI" id="CHEBI:15377"/>
        <dbReference type="ChEBI" id="CHEBI:30013"/>
        <dbReference type="ChEBI" id="CHEBI:43474"/>
        <dbReference type="ChEBI" id="CHEBI:61977"/>
        <dbReference type="EC" id="3.1.3.16"/>
    </reaction>
</comment>
<evidence type="ECO:0000256" key="11">
    <source>
        <dbReference type="PROSITE-ProRule" id="PRU00812"/>
    </source>
</evidence>
<feature type="compositionally biased region" description="Polar residues" evidence="13">
    <location>
        <begin position="394"/>
        <end position="410"/>
    </location>
</feature>
<evidence type="ECO:0000256" key="7">
    <source>
        <dbReference type="ARBA" id="ARBA00022912"/>
    </source>
</evidence>
<feature type="region of interest" description="Disordered" evidence="13">
    <location>
        <begin position="172"/>
        <end position="193"/>
    </location>
</feature>
<accession>A0A0V1IX68</accession>
<evidence type="ECO:0000256" key="5">
    <source>
        <dbReference type="ARBA" id="ARBA00022801"/>
    </source>
</evidence>
<dbReference type="Pfam" id="PF04181">
    <property type="entry name" value="RPAP2_Rtr1"/>
    <property type="match status" value="1"/>
</dbReference>
<dbReference type="GO" id="GO:0005737">
    <property type="term" value="C:cytoplasm"/>
    <property type="evidence" value="ECO:0007669"/>
    <property type="project" value="TreeGrafter"/>
</dbReference>
<sequence>LCNLPYSCTSLPYSYIVDMKEEAERLRQQIILNATESMLEVEISREMLTTLCALFDEESFRNASEERYLSGLCAYGLCRNFVSTNRRFPKYSLRNNRIFENTERIWFCSDSCYTCYQLVIEQLPVEPFWLRKGNDFSIVELPDPSSLKNTIPGKEIIFDDLDLIRQMREISLDDKNDAPNKPDSKPVSAEHDQRVKCDDVENVHALSSADCHDKCLIDSESLSKDSTQSSTSFTLESNVSVSGAAVTVTDRLDCSMEKGSSLPQQVAVCDVAIKTKLDDHELICKGKSSLPTDLIPNDLKDSESTSCSKQTMLKEDALNNIRNKHFIKTKCGFQLKKLPLSLIDPLPLPTQTPFSASNLSVMERKDHCWNLATGCILQWFEGVALLTNFRLENSSSPDDSQSENACQSEQEPVEMQDNESKKFVYLPLVDAVNQDEHRIAIASYWLLKPLRKLLNAFSIDEHKLFERKMKLLIRNIKLTAKNISLQPFEWKFASLVLFSVLRRTCDDLPAVRLSKDAELKIVSRLLQQLDCKPALFEDLVMKICKLLIDTHWTIVDRGLTSVEDFCGECNISCDTFHITDINVATSSTITSI</sequence>